<evidence type="ECO:0000313" key="7">
    <source>
        <dbReference type="EMBL" id="KAI7843851.1"/>
    </source>
</evidence>
<feature type="transmembrane region" description="Helical" evidence="5">
    <location>
        <begin position="82"/>
        <end position="98"/>
    </location>
</feature>
<feature type="transmembrane region" description="Helical" evidence="5">
    <location>
        <begin position="257"/>
        <end position="276"/>
    </location>
</feature>
<feature type="transmembrane region" description="Helical" evidence="5">
    <location>
        <begin position="110"/>
        <end position="129"/>
    </location>
</feature>
<feature type="transmembrane region" description="Helical" evidence="5">
    <location>
        <begin position="425"/>
        <end position="442"/>
    </location>
</feature>
<dbReference type="Gene3D" id="3.30.750.24">
    <property type="entry name" value="STAS domain"/>
    <property type="match status" value="1"/>
</dbReference>
<evidence type="ECO:0000259" key="6">
    <source>
        <dbReference type="PROSITE" id="PS50801"/>
    </source>
</evidence>
<dbReference type="AlphaFoldDB" id="A0AAD5DVD3"/>
<evidence type="ECO:0000256" key="2">
    <source>
        <dbReference type="ARBA" id="ARBA00022692"/>
    </source>
</evidence>
<feature type="transmembrane region" description="Helical" evidence="5">
    <location>
        <begin position="288"/>
        <end position="308"/>
    </location>
</feature>
<evidence type="ECO:0000256" key="3">
    <source>
        <dbReference type="ARBA" id="ARBA00022989"/>
    </source>
</evidence>
<dbReference type="SUPFAM" id="SSF52091">
    <property type="entry name" value="SpoIIaa-like"/>
    <property type="match status" value="1"/>
</dbReference>
<dbReference type="PANTHER" id="PTHR11814">
    <property type="entry name" value="SULFATE TRANSPORTER"/>
    <property type="match status" value="1"/>
</dbReference>
<dbReference type="Proteomes" id="UP001205105">
    <property type="component" value="Unassembled WGS sequence"/>
</dbReference>
<keyword evidence="2 5" id="KW-0812">Transmembrane</keyword>
<feature type="transmembrane region" description="Helical" evidence="5">
    <location>
        <begin position="136"/>
        <end position="158"/>
    </location>
</feature>
<dbReference type="Pfam" id="PF01740">
    <property type="entry name" value="STAS"/>
    <property type="match status" value="1"/>
</dbReference>
<dbReference type="EMBL" id="JADXDR010000035">
    <property type="protein sequence ID" value="KAI7843851.1"/>
    <property type="molecule type" value="Genomic_DNA"/>
</dbReference>
<dbReference type="InterPro" id="IPR036513">
    <property type="entry name" value="STAS_dom_sf"/>
</dbReference>
<dbReference type="CDD" id="cd07042">
    <property type="entry name" value="STAS_SulP_like_sulfate_transporter"/>
    <property type="match status" value="1"/>
</dbReference>
<sequence length="675" mass="74788">MAVARDSGDDSSQASGSQELKTSVTFALREAEDKNLIQEARSLINKQKAQWKEETEGWTWYTWLAFYIPFFGWIRTYQWKQWLLWDVAAGMSTAAMVIPQGMSYANLAGLPYAFGLYGAFVPCIVYAFLGSSRQLVVGPVAVTSILLANGLQDFMPYLEDPNNPKTPEEKQIQENYNHAAVQIAFVAGCFYTAIGVLRLGWITNFLSAAVISGFMTGASVIIALSQVKYILGLKLPRSDNIQDALSDIFDNLGGFKWREFCMGMAFIFLLLAFQYLSRRYKKLFFLKALGPLTVCVISIALMNIFGWYKPTESCKPQPCVQGPKIKPIGKIPSGPPDFTAGWWLPLFNVGRQMVLAVLICMVDICESISIAKALARVNKYQLNSTQELRGLGIANLAGAMFNCYTTTGSFSRSAVNNSVGAKTPLANFATGITIFITIMWITPVFKNMSQNVQGAIIIVGVLQLFDWPEFLYLYKINKFDWLVWVTSFLCTLFLGVEIGIGIGVGVSLLVVIYRTAFPRITTLGRLPGTSIYRSTKQYPEAEPQPNVLILRIDSPIWFANVESVKEFVRTSITRQSKAAAEGGDRVRAVVLDLSPVTDVDATGIHFLDDLVDELRDDNVDLVLGNPAKNVLVQLKRAHLVRKIGRANIHINVADAVNQATSLAATQRKLETVDNV</sequence>
<dbReference type="InterPro" id="IPR011547">
    <property type="entry name" value="SLC26A/SulP_dom"/>
</dbReference>
<dbReference type="PROSITE" id="PS50801">
    <property type="entry name" value="STAS"/>
    <property type="match status" value="1"/>
</dbReference>
<proteinExistence type="predicted"/>
<reference evidence="7" key="1">
    <citation type="submission" date="2020-11" db="EMBL/GenBank/DDBJ databases">
        <title>Chlorella ohadii genome sequencing and assembly.</title>
        <authorList>
            <person name="Murik O."/>
            <person name="Treves H."/>
            <person name="Kedem I."/>
            <person name="Shotland Y."/>
            <person name="Kaplan A."/>
        </authorList>
    </citation>
    <scope>NUCLEOTIDE SEQUENCE</scope>
    <source>
        <strain evidence="7">1</strain>
    </source>
</reference>
<evidence type="ECO:0000256" key="1">
    <source>
        <dbReference type="ARBA" id="ARBA00004141"/>
    </source>
</evidence>
<dbReference type="NCBIfam" id="TIGR00815">
    <property type="entry name" value="sulP"/>
    <property type="match status" value="1"/>
</dbReference>
<evidence type="ECO:0000313" key="8">
    <source>
        <dbReference type="Proteomes" id="UP001205105"/>
    </source>
</evidence>
<dbReference type="GO" id="GO:0016020">
    <property type="term" value="C:membrane"/>
    <property type="evidence" value="ECO:0007669"/>
    <property type="project" value="UniProtKB-SubCell"/>
</dbReference>
<feature type="transmembrane region" description="Helical" evidence="5">
    <location>
        <begin position="481"/>
        <end position="513"/>
    </location>
</feature>
<feature type="domain" description="STAS" evidence="6">
    <location>
        <begin position="537"/>
        <end position="659"/>
    </location>
</feature>
<dbReference type="GO" id="GO:0055085">
    <property type="term" value="P:transmembrane transport"/>
    <property type="evidence" value="ECO:0007669"/>
    <property type="project" value="InterPro"/>
</dbReference>
<feature type="transmembrane region" description="Helical" evidence="5">
    <location>
        <begin position="178"/>
        <end position="197"/>
    </location>
</feature>
<comment type="subcellular location">
    <subcellularLocation>
        <location evidence="1">Membrane</location>
        <topology evidence="1">Multi-pass membrane protein</topology>
    </subcellularLocation>
</comment>
<keyword evidence="3 5" id="KW-1133">Transmembrane helix</keyword>
<organism evidence="7 8">
    <name type="scientific">Chlorella ohadii</name>
    <dbReference type="NCBI Taxonomy" id="2649997"/>
    <lineage>
        <taxon>Eukaryota</taxon>
        <taxon>Viridiplantae</taxon>
        <taxon>Chlorophyta</taxon>
        <taxon>core chlorophytes</taxon>
        <taxon>Trebouxiophyceae</taxon>
        <taxon>Chlorellales</taxon>
        <taxon>Chlorellaceae</taxon>
        <taxon>Chlorella clade</taxon>
        <taxon>Chlorella</taxon>
    </lineage>
</organism>
<feature type="transmembrane region" description="Helical" evidence="5">
    <location>
        <begin position="353"/>
        <end position="375"/>
    </location>
</feature>
<keyword evidence="8" id="KW-1185">Reference proteome</keyword>
<feature type="transmembrane region" description="Helical" evidence="5">
    <location>
        <begin position="58"/>
        <end position="75"/>
    </location>
</feature>
<name>A0AAD5DVD3_9CHLO</name>
<protein>
    <recommendedName>
        <fullName evidence="6">STAS domain-containing protein</fullName>
    </recommendedName>
</protein>
<accession>A0AAD5DVD3</accession>
<evidence type="ECO:0000256" key="4">
    <source>
        <dbReference type="ARBA" id="ARBA00023136"/>
    </source>
</evidence>
<feature type="transmembrane region" description="Helical" evidence="5">
    <location>
        <begin position="454"/>
        <end position="474"/>
    </location>
</feature>
<dbReference type="InterPro" id="IPR001902">
    <property type="entry name" value="SLC26A/SulP_fam"/>
</dbReference>
<feature type="transmembrane region" description="Helical" evidence="5">
    <location>
        <begin position="204"/>
        <end position="227"/>
    </location>
</feature>
<keyword evidence="4 5" id="KW-0472">Membrane</keyword>
<comment type="caution">
    <text evidence="7">The sequence shown here is derived from an EMBL/GenBank/DDBJ whole genome shotgun (WGS) entry which is preliminary data.</text>
</comment>
<gene>
    <name evidence="7" type="ORF">COHA_002402</name>
</gene>
<dbReference type="InterPro" id="IPR002645">
    <property type="entry name" value="STAS_dom"/>
</dbReference>
<dbReference type="Pfam" id="PF00916">
    <property type="entry name" value="Sulfate_transp"/>
    <property type="match status" value="1"/>
</dbReference>
<evidence type="ECO:0000256" key="5">
    <source>
        <dbReference type="SAM" id="Phobius"/>
    </source>
</evidence>